<dbReference type="InterPro" id="IPR013655">
    <property type="entry name" value="PAS_fold_3"/>
</dbReference>
<feature type="domain" description="CHASE" evidence="14">
    <location>
        <begin position="106"/>
        <end position="242"/>
    </location>
</feature>
<dbReference type="OrthoDB" id="9811889at2"/>
<feature type="transmembrane region" description="Helical" evidence="10">
    <location>
        <begin position="255"/>
        <end position="276"/>
    </location>
</feature>
<proteinExistence type="predicted"/>
<dbReference type="STRING" id="228958.SAMN04488007_0741"/>
<dbReference type="InterPro" id="IPR003661">
    <property type="entry name" value="HisK_dim/P_dom"/>
</dbReference>
<dbReference type="SUPFAM" id="SSF55785">
    <property type="entry name" value="PYP-like sensor domain (PAS domain)"/>
    <property type="match status" value="8"/>
</dbReference>
<dbReference type="Gene3D" id="1.10.287.130">
    <property type="match status" value="1"/>
</dbReference>
<dbReference type="InterPro" id="IPR000014">
    <property type="entry name" value="PAS"/>
</dbReference>
<dbReference type="InterPro" id="IPR036097">
    <property type="entry name" value="HisK_dim/P_sf"/>
</dbReference>
<evidence type="ECO:0000256" key="9">
    <source>
        <dbReference type="ARBA" id="ARBA00023136"/>
    </source>
</evidence>
<reference evidence="16" key="1">
    <citation type="submission" date="2016-11" db="EMBL/GenBank/DDBJ databases">
        <authorList>
            <person name="Varghese N."/>
            <person name="Submissions S."/>
        </authorList>
    </citation>
    <scope>NUCLEOTIDE SEQUENCE [LARGE SCALE GENOMIC DNA]</scope>
    <source>
        <strain evidence="16">DSM 16478</strain>
    </source>
</reference>
<evidence type="ECO:0000256" key="7">
    <source>
        <dbReference type="ARBA" id="ARBA00022777"/>
    </source>
</evidence>
<dbReference type="InterPro" id="IPR013767">
    <property type="entry name" value="PAS_fold"/>
</dbReference>
<dbReference type="RefSeq" id="WP_073241360.1">
    <property type="nucleotide sequence ID" value="NZ_FQZX01000001.1"/>
</dbReference>
<dbReference type="InterPro" id="IPR036890">
    <property type="entry name" value="HATPase_C_sf"/>
</dbReference>
<keyword evidence="9 10" id="KW-0472">Membrane</keyword>
<evidence type="ECO:0000256" key="2">
    <source>
        <dbReference type="ARBA" id="ARBA00004370"/>
    </source>
</evidence>
<feature type="domain" description="PAS" evidence="12">
    <location>
        <begin position="296"/>
        <end position="366"/>
    </location>
</feature>
<dbReference type="Gene3D" id="3.30.450.350">
    <property type="entry name" value="CHASE domain"/>
    <property type="match status" value="1"/>
</dbReference>
<dbReference type="Pfam" id="PF08448">
    <property type="entry name" value="PAS_4"/>
    <property type="match status" value="1"/>
</dbReference>
<dbReference type="InterPro" id="IPR052162">
    <property type="entry name" value="Sensor_kinase/Photoreceptor"/>
</dbReference>
<sequence length="1521" mass="174587">MSDTNTRSIFKNPLFYGFFAFLIVLIITQFIAFQKHQLYQKTEQQEIEQRVSKLKIDLQNILGQSFNATQTLAFIVEHYGIPKNFDSVAQLLINSNNSIDALELVNEKGVITHVYPLKGNEVIGLNILNDPDNKMGAKTTLEKGDYYTAGPIYLKQGGSGIIGRRPLYKNGMFNGFVAAVVRLSTVINTVQLDSINNEKFSYQLVKINADKTEETFYASRKLSKEGATTLPLTTSQGEWKLYVSSDNSNINSTTILFSVLGIILSLVCGILSWFLMRQPVKLNKLVDEKTALLKSSQERYRLLIEEASDIIILSDFDGNILEINPYGIQIFGYTKDELLTKNLKELVAPEESNQLPARYSEMREGKTVRLERKLVKKDKTLFYGEVCAKKLNQTTVLGIIRDVTERKELELAAEENLVKFSKAYNNRFVGMVIKDHNNRFVDANSYFLDLIGYSMAEIKGKTISDIGLINIDKTLKTNPVLNAFTCSDRVDKIEVEFISKEGRKLHLITSIEPFEYLGKKLSLSTYIDQTETKKANQEILKSEKKYKQLTERISDAYVAFDNDWRFIDINAKAAEILNIDTNEILGENVWDEFPAFKNSEAYAIFQAAMGKQEYTHFEQYHENRDMWIENHLYPSPNGLSIYFRDITSDKKAHQEKQKLISIIENSPGFIGLATLTGEPLFMNDAGKKMVNIPRGVNLKNTTIFDYFEDDYRDVIKNTHLPTIMEKGHWTGEVPLKNFKTKTSIPLEFSGFLIKDKATDKPIAIGAIGFDLTESNKTKQEILTLKNQMDSAIRIGKIGYWDFDIDTQTFICSPLMYTIYDLEPDAVLTIAYLETIIHPDDLELHRQNVKAIIIDKIAHAFTYRIIAKDGAIKYLMVDIEVIRDPDNMAVAFKGTVIDITKEKKTDFEIIDLKNKMDIAMRIGKIGYWDYDFSTEKLYWSPRLYTIYDVDINKEITLAFVENLMHPDDVEKHRELLKSVTPDVDTYSLSYRIIKKDGSIKYILAEMEVVRAEDKSPIKYRGTIVDITKQKETENEILMLQSRMKAAVRIGKFGYWHWEMSNNIVEWSKEMYEIHEIDPSVEMTPEMIKEMVYCEDRHMIDTKLAGKKDEGNSRPNFYRIQLKDKSFKYFLAYSEVVFDDNDVPITYRGTSMDITKSVLAEEALKESQEKFSKAFQTNLMGMLMLDAERKVIEANEMAYVILNTKPQNLIGKTIVESGEIFINEDERERLWQKLNTEGEIVNQEYKIELKNGSKKTLLLSMAPLYLNNKKSYLVNIFDDSKRKEAESNLETQFHELQKTNSELDSFVYSASHELRAPLSSVLGLINLIQLEDINPKLFQHLSMMEKSIERLDDFIKDIIEYSRNKHLAIKLDSINFSTLIEHSLQSLWYLENTDKINIEVSVNNKIEFVSDSKRISIILNNFISNAIKYHDVTKNDAAIWINVKTNKKEAVLIIKDNGVGMEDDQLEKIFEMFYRVSSKVMGSGIGLFIVKEVLSKLNGTIDVKSKIGKGSTFTLKIPNESGK</sequence>
<dbReference type="Pfam" id="PF00512">
    <property type="entry name" value="HisKA"/>
    <property type="match status" value="1"/>
</dbReference>
<dbReference type="Gene3D" id="3.30.565.10">
    <property type="entry name" value="Histidine kinase-like ATPase, C-terminal domain"/>
    <property type="match status" value="1"/>
</dbReference>
<dbReference type="Pfam" id="PF03924">
    <property type="entry name" value="CHASE"/>
    <property type="match status" value="1"/>
</dbReference>
<dbReference type="Pfam" id="PF13426">
    <property type="entry name" value="PAS_9"/>
    <property type="match status" value="2"/>
</dbReference>
<dbReference type="GO" id="GO:0000155">
    <property type="term" value="F:phosphorelay sensor kinase activity"/>
    <property type="evidence" value="ECO:0007669"/>
    <property type="project" value="InterPro"/>
</dbReference>
<dbReference type="Pfam" id="PF02518">
    <property type="entry name" value="HATPase_c"/>
    <property type="match status" value="1"/>
</dbReference>
<dbReference type="CDD" id="cd00082">
    <property type="entry name" value="HisKA"/>
    <property type="match status" value="1"/>
</dbReference>
<dbReference type="GO" id="GO:0016020">
    <property type="term" value="C:membrane"/>
    <property type="evidence" value="ECO:0007669"/>
    <property type="project" value="UniProtKB-SubCell"/>
</dbReference>
<dbReference type="Gene3D" id="2.10.70.100">
    <property type="match status" value="2"/>
</dbReference>
<evidence type="ECO:0000259" key="11">
    <source>
        <dbReference type="PROSITE" id="PS50109"/>
    </source>
</evidence>
<dbReference type="Pfam" id="PF08447">
    <property type="entry name" value="PAS_3"/>
    <property type="match status" value="2"/>
</dbReference>
<dbReference type="NCBIfam" id="TIGR00229">
    <property type="entry name" value="sensory_box"/>
    <property type="match status" value="6"/>
</dbReference>
<dbReference type="SUPFAM" id="SSF47384">
    <property type="entry name" value="Homodimeric domain of signal transducing histidine kinase"/>
    <property type="match status" value="1"/>
</dbReference>
<dbReference type="InterPro" id="IPR003594">
    <property type="entry name" value="HATPase_dom"/>
</dbReference>
<evidence type="ECO:0000256" key="4">
    <source>
        <dbReference type="ARBA" id="ARBA00022553"/>
    </source>
</evidence>
<dbReference type="SMART" id="SM01079">
    <property type="entry name" value="CHASE"/>
    <property type="match status" value="1"/>
</dbReference>
<feature type="domain" description="PAS" evidence="12">
    <location>
        <begin position="1165"/>
        <end position="1213"/>
    </location>
</feature>
<dbReference type="GO" id="GO:0006355">
    <property type="term" value="P:regulation of DNA-templated transcription"/>
    <property type="evidence" value="ECO:0007669"/>
    <property type="project" value="InterPro"/>
</dbReference>
<evidence type="ECO:0000256" key="8">
    <source>
        <dbReference type="ARBA" id="ARBA00022989"/>
    </source>
</evidence>
<dbReference type="PANTHER" id="PTHR43304:SF1">
    <property type="entry name" value="PAC DOMAIN-CONTAINING PROTEIN"/>
    <property type="match status" value="1"/>
</dbReference>
<dbReference type="InterPro" id="IPR042240">
    <property type="entry name" value="CHASE_sf"/>
</dbReference>
<gene>
    <name evidence="15" type="ORF">SAMN04488007_0741</name>
</gene>
<dbReference type="InterPro" id="IPR001610">
    <property type="entry name" value="PAC"/>
</dbReference>
<protein>
    <recommendedName>
        <fullName evidence="3">histidine kinase</fullName>
        <ecNumber evidence="3">2.7.13.3</ecNumber>
    </recommendedName>
</protein>
<accession>A0A1M6KD79</accession>
<dbReference type="SMART" id="SM00387">
    <property type="entry name" value="HATPase_c"/>
    <property type="match status" value="1"/>
</dbReference>
<dbReference type="SMART" id="SM00388">
    <property type="entry name" value="HisKA"/>
    <property type="match status" value="1"/>
</dbReference>
<evidence type="ECO:0000256" key="6">
    <source>
        <dbReference type="ARBA" id="ARBA00022692"/>
    </source>
</evidence>
<dbReference type="CDD" id="cd00075">
    <property type="entry name" value="HATPase"/>
    <property type="match status" value="1"/>
</dbReference>
<dbReference type="InterPro" id="IPR035965">
    <property type="entry name" value="PAS-like_dom_sf"/>
</dbReference>
<name>A0A1M6KD79_9FLAO</name>
<feature type="domain" description="Histidine kinase" evidence="11">
    <location>
        <begin position="1307"/>
        <end position="1519"/>
    </location>
</feature>
<evidence type="ECO:0000313" key="15">
    <source>
        <dbReference type="EMBL" id="SHJ56807.1"/>
    </source>
</evidence>
<feature type="domain" description="PAS" evidence="12">
    <location>
        <begin position="542"/>
        <end position="593"/>
    </location>
</feature>
<dbReference type="InterPro" id="IPR004358">
    <property type="entry name" value="Sig_transdc_His_kin-like_C"/>
</dbReference>
<dbReference type="PROSITE" id="PS50839">
    <property type="entry name" value="CHASE"/>
    <property type="match status" value="1"/>
</dbReference>
<dbReference type="PRINTS" id="PR00344">
    <property type="entry name" value="BCTRLSENSOR"/>
</dbReference>
<dbReference type="CDD" id="cd00130">
    <property type="entry name" value="PAS"/>
    <property type="match status" value="6"/>
</dbReference>
<comment type="subcellular location">
    <subcellularLocation>
        <location evidence="2">Membrane</location>
    </subcellularLocation>
</comment>
<organism evidence="15 16">
    <name type="scientific">Maribacter aquivivus</name>
    <dbReference type="NCBI Taxonomy" id="228958"/>
    <lineage>
        <taxon>Bacteria</taxon>
        <taxon>Pseudomonadati</taxon>
        <taxon>Bacteroidota</taxon>
        <taxon>Flavobacteriia</taxon>
        <taxon>Flavobacteriales</taxon>
        <taxon>Flavobacteriaceae</taxon>
        <taxon>Maribacter</taxon>
    </lineage>
</organism>
<dbReference type="InterPro" id="IPR005467">
    <property type="entry name" value="His_kinase_dom"/>
</dbReference>
<evidence type="ECO:0000259" key="14">
    <source>
        <dbReference type="PROSITE" id="PS50839"/>
    </source>
</evidence>
<dbReference type="PROSITE" id="PS50112">
    <property type="entry name" value="PAS"/>
    <property type="match status" value="3"/>
</dbReference>
<keyword evidence="5" id="KW-0808">Transferase</keyword>
<evidence type="ECO:0000256" key="3">
    <source>
        <dbReference type="ARBA" id="ARBA00012438"/>
    </source>
</evidence>
<dbReference type="EMBL" id="FQZX01000001">
    <property type="protein sequence ID" value="SHJ56807.1"/>
    <property type="molecule type" value="Genomic_DNA"/>
</dbReference>
<evidence type="ECO:0000256" key="1">
    <source>
        <dbReference type="ARBA" id="ARBA00000085"/>
    </source>
</evidence>
<dbReference type="Gene3D" id="3.30.450.20">
    <property type="entry name" value="PAS domain"/>
    <property type="match status" value="8"/>
</dbReference>
<dbReference type="EC" id="2.7.13.3" evidence="3"/>
<dbReference type="InterPro" id="IPR006189">
    <property type="entry name" value="CHASE_dom"/>
</dbReference>
<evidence type="ECO:0000259" key="12">
    <source>
        <dbReference type="PROSITE" id="PS50112"/>
    </source>
</evidence>
<keyword evidence="8 10" id="KW-1133">Transmembrane helix</keyword>
<dbReference type="PROSITE" id="PS50109">
    <property type="entry name" value="HIS_KIN"/>
    <property type="match status" value="1"/>
</dbReference>
<keyword evidence="7" id="KW-0418">Kinase</keyword>
<feature type="transmembrane region" description="Helical" evidence="10">
    <location>
        <begin position="14"/>
        <end position="33"/>
    </location>
</feature>
<keyword evidence="4" id="KW-0597">Phosphoprotein</keyword>
<dbReference type="Pfam" id="PF00989">
    <property type="entry name" value="PAS"/>
    <property type="match status" value="1"/>
</dbReference>
<dbReference type="SUPFAM" id="SSF55874">
    <property type="entry name" value="ATPase domain of HSP90 chaperone/DNA topoisomerase II/histidine kinase"/>
    <property type="match status" value="1"/>
</dbReference>
<feature type="domain" description="PAC" evidence="13">
    <location>
        <begin position="858"/>
        <end position="910"/>
    </location>
</feature>
<evidence type="ECO:0000313" key="16">
    <source>
        <dbReference type="Proteomes" id="UP000184314"/>
    </source>
</evidence>
<evidence type="ECO:0000256" key="10">
    <source>
        <dbReference type="SAM" id="Phobius"/>
    </source>
</evidence>
<evidence type="ECO:0000259" key="13">
    <source>
        <dbReference type="PROSITE" id="PS50113"/>
    </source>
</evidence>
<evidence type="ECO:0000256" key="5">
    <source>
        <dbReference type="ARBA" id="ARBA00022679"/>
    </source>
</evidence>
<keyword evidence="16" id="KW-1185">Reference proteome</keyword>
<dbReference type="SMART" id="SM00091">
    <property type="entry name" value="PAS"/>
    <property type="match status" value="7"/>
</dbReference>
<dbReference type="PROSITE" id="PS50113">
    <property type="entry name" value="PAC"/>
    <property type="match status" value="2"/>
</dbReference>
<dbReference type="SMART" id="SM00086">
    <property type="entry name" value="PAC"/>
    <property type="match status" value="7"/>
</dbReference>
<dbReference type="InterPro" id="IPR013656">
    <property type="entry name" value="PAS_4"/>
</dbReference>
<comment type="catalytic activity">
    <reaction evidence="1">
        <text>ATP + protein L-histidine = ADP + protein N-phospho-L-histidine.</text>
        <dbReference type="EC" id="2.7.13.3"/>
    </reaction>
</comment>
<dbReference type="Proteomes" id="UP000184314">
    <property type="component" value="Unassembled WGS sequence"/>
</dbReference>
<keyword evidence="6 10" id="KW-0812">Transmembrane</keyword>
<dbReference type="InterPro" id="IPR000700">
    <property type="entry name" value="PAS-assoc_C"/>
</dbReference>
<feature type="domain" description="PAC" evidence="13">
    <location>
        <begin position="985"/>
        <end position="1037"/>
    </location>
</feature>
<dbReference type="PANTHER" id="PTHR43304">
    <property type="entry name" value="PHYTOCHROME-LIKE PROTEIN CPH1"/>
    <property type="match status" value="1"/>
</dbReference>